<evidence type="ECO:0000259" key="1">
    <source>
        <dbReference type="PROSITE" id="PS50181"/>
    </source>
</evidence>
<dbReference type="Proteomes" id="UP001295684">
    <property type="component" value="Unassembled WGS sequence"/>
</dbReference>
<dbReference type="InterPro" id="IPR001810">
    <property type="entry name" value="F-box_dom"/>
</dbReference>
<evidence type="ECO:0000313" key="3">
    <source>
        <dbReference type="Proteomes" id="UP001295684"/>
    </source>
</evidence>
<feature type="domain" description="F-box" evidence="1">
    <location>
        <begin position="1"/>
        <end position="46"/>
    </location>
</feature>
<gene>
    <name evidence="2" type="ORF">ECRASSUSDP1_LOCUS28906</name>
</gene>
<dbReference type="PROSITE" id="PS50181">
    <property type="entry name" value="FBOX"/>
    <property type="match status" value="1"/>
</dbReference>
<dbReference type="AlphaFoldDB" id="A0AAD2DAN7"/>
<reference evidence="2" key="1">
    <citation type="submission" date="2023-07" db="EMBL/GenBank/DDBJ databases">
        <authorList>
            <consortium name="AG Swart"/>
            <person name="Singh M."/>
            <person name="Singh A."/>
            <person name="Seah K."/>
            <person name="Emmerich C."/>
        </authorList>
    </citation>
    <scope>NUCLEOTIDE SEQUENCE</scope>
    <source>
        <strain evidence="2">DP1</strain>
    </source>
</reference>
<protein>
    <recommendedName>
        <fullName evidence="1">F-box domain-containing protein</fullName>
    </recommendedName>
</protein>
<accession>A0AAD2DAN7</accession>
<keyword evidence="3" id="KW-1185">Reference proteome</keyword>
<dbReference type="EMBL" id="CAMPGE010029791">
    <property type="protein sequence ID" value="CAI2387277.1"/>
    <property type="molecule type" value="Genomic_DNA"/>
</dbReference>
<organism evidence="2 3">
    <name type="scientific">Euplotes crassus</name>
    <dbReference type="NCBI Taxonomy" id="5936"/>
    <lineage>
        <taxon>Eukaryota</taxon>
        <taxon>Sar</taxon>
        <taxon>Alveolata</taxon>
        <taxon>Ciliophora</taxon>
        <taxon>Intramacronucleata</taxon>
        <taxon>Spirotrichea</taxon>
        <taxon>Hypotrichia</taxon>
        <taxon>Euplotida</taxon>
        <taxon>Euplotidae</taxon>
        <taxon>Moneuplotes</taxon>
    </lineage>
</organism>
<name>A0AAD2DAN7_EUPCR</name>
<sequence length="533" mass="62000">MKLLNVIIREILLYIEFEDIIKTQLYLVDKQFYHNIIQDNELLRRILFNQVALVLDYEKELKYQRLLNQKHDISQSEDINLVKFYEDPDSQLLSILMKLKNTQKLLSVCHRSTGGHEDGQPKVGNIFEAVSGYKNQAYSAEQIYYPNGLYCITGSPYHQVNENLPQLKILVDNLWDSLKSKDICNEGFVVEVDQIRANLEKSTQGDKDIEKALESLQTLFCNKMNRQLTYNDLEYVAHDKSDAARRNFGHLEDHNKIIEYNTKGYDHLIRQNLFIINKVTSMKMIGCCCPAKAFAILVHDTQINCEDHPLALMIKKVYELSGWTHKKPLIDVNTLHGFNEDSDFSTPESSEPDDDLLEYYKEETKEIQQIENNFSEATLTTKIEDSFKSFVTTFEKFSESGLIPKVVNSKDRWMEFDQKFYSKKFDSKHINEEQKFDLTNSGLKENDIKKITELYQDLDSETDFYRLRLAAIGYDLASLKKQYEYSFKQLIAGRFVTILALDIHNVMDVPPNIDFAGILFSGRFVPSILKFSE</sequence>
<proteinExistence type="predicted"/>
<evidence type="ECO:0000313" key="2">
    <source>
        <dbReference type="EMBL" id="CAI2387277.1"/>
    </source>
</evidence>
<comment type="caution">
    <text evidence="2">The sequence shown here is derived from an EMBL/GenBank/DDBJ whole genome shotgun (WGS) entry which is preliminary data.</text>
</comment>